<reference evidence="7 8" key="1">
    <citation type="submission" date="2016-10" db="EMBL/GenBank/DDBJ databases">
        <authorList>
            <person name="Varghese N."/>
            <person name="Submissions S."/>
        </authorList>
    </citation>
    <scope>NUCLEOTIDE SEQUENCE [LARGE SCALE GENOMIC DNA]</scope>
    <source>
        <strain evidence="7 8">FF3</strain>
    </source>
</reference>
<feature type="transmembrane region" description="Helical" evidence="5">
    <location>
        <begin position="263"/>
        <end position="282"/>
    </location>
</feature>
<evidence type="ECO:0000313" key="7">
    <source>
        <dbReference type="EMBL" id="SEJ89793.1"/>
    </source>
</evidence>
<evidence type="ECO:0000259" key="6">
    <source>
        <dbReference type="PROSITE" id="PS50928"/>
    </source>
</evidence>
<proteinExistence type="inferred from homology"/>
<dbReference type="PROSITE" id="PS50928">
    <property type="entry name" value="ABC_TM1"/>
    <property type="match status" value="1"/>
</dbReference>
<dbReference type="InterPro" id="IPR000515">
    <property type="entry name" value="MetI-like"/>
</dbReference>
<name>A0A975WCC1_9RHOB</name>
<dbReference type="Proteomes" id="UP000182932">
    <property type="component" value="Unassembled WGS sequence"/>
</dbReference>
<keyword evidence="8" id="KW-1185">Reference proteome</keyword>
<evidence type="ECO:0000256" key="4">
    <source>
        <dbReference type="ARBA" id="ARBA00023136"/>
    </source>
</evidence>
<organism evidence="7 8">
    <name type="scientific">Marinovum algicola</name>
    <dbReference type="NCBI Taxonomy" id="42444"/>
    <lineage>
        <taxon>Bacteria</taxon>
        <taxon>Pseudomonadati</taxon>
        <taxon>Pseudomonadota</taxon>
        <taxon>Alphaproteobacteria</taxon>
        <taxon>Rhodobacterales</taxon>
        <taxon>Roseobacteraceae</taxon>
        <taxon>Marinovum</taxon>
    </lineage>
</organism>
<keyword evidence="2 5" id="KW-0812">Transmembrane</keyword>
<dbReference type="PANTHER" id="PTHR43879">
    <property type="entry name" value="ABC TRANSPORTER PERMEASE PROTEIN"/>
    <property type="match status" value="1"/>
</dbReference>
<dbReference type="Gene3D" id="1.10.3720.10">
    <property type="entry name" value="MetI-like"/>
    <property type="match status" value="1"/>
</dbReference>
<sequence>MSDSSAATAAVSDGTLGEVMGRLVLYALLVLLGVYFILPLAIVVITSLREQGEILRNGVLSWPEEVSARAWREAMFNSCVGTDCRGMAPYFWNSVKMVVPATATSTILGAITGYALTKFKFPGSEFFFAATIFGIFLPAQLFLLPTAQMLGWLGATNIWGLVIIHNLYGLAFTTLFFRNYYVQIPDEIVAAARIDGAGFFAIFRRIVLPLSPPIIVVVVIWQFTHIWNEFLYGATFTTGTDLPITAALYAVTGPKGGIRDYGVEAAAVIIAALPTLLVYVAAGKYFVRGLTAGSLKG</sequence>
<dbReference type="GO" id="GO:0055085">
    <property type="term" value="P:transmembrane transport"/>
    <property type="evidence" value="ECO:0007669"/>
    <property type="project" value="InterPro"/>
</dbReference>
<comment type="caution">
    <text evidence="7">The sequence shown here is derived from an EMBL/GenBank/DDBJ whole genome shotgun (WGS) entry which is preliminary data.</text>
</comment>
<feature type="transmembrane region" description="Helical" evidence="5">
    <location>
        <begin position="23"/>
        <end position="48"/>
    </location>
</feature>
<gene>
    <name evidence="7" type="ORF">SAMN04487940_11338</name>
</gene>
<keyword evidence="4 5" id="KW-0472">Membrane</keyword>
<dbReference type="RefSeq" id="WP_074837562.1">
    <property type="nucleotide sequence ID" value="NZ_CATLQZ010000023.1"/>
</dbReference>
<keyword evidence="5" id="KW-0813">Transport</keyword>
<comment type="similarity">
    <text evidence="5">Belongs to the binding-protein-dependent transport system permease family.</text>
</comment>
<comment type="subcellular location">
    <subcellularLocation>
        <location evidence="1 5">Cell membrane</location>
        <topology evidence="1 5">Multi-pass membrane protein</topology>
    </subcellularLocation>
</comment>
<dbReference type="EMBL" id="FNYY01000013">
    <property type="protein sequence ID" value="SEJ89793.1"/>
    <property type="molecule type" value="Genomic_DNA"/>
</dbReference>
<feature type="transmembrane region" description="Helical" evidence="5">
    <location>
        <begin position="230"/>
        <end position="251"/>
    </location>
</feature>
<feature type="transmembrane region" description="Helical" evidence="5">
    <location>
        <begin position="202"/>
        <end position="224"/>
    </location>
</feature>
<evidence type="ECO:0000256" key="3">
    <source>
        <dbReference type="ARBA" id="ARBA00022989"/>
    </source>
</evidence>
<evidence type="ECO:0000256" key="1">
    <source>
        <dbReference type="ARBA" id="ARBA00004651"/>
    </source>
</evidence>
<dbReference type="PANTHER" id="PTHR43879:SF1">
    <property type="entry name" value="GLUCOSE IMPORT SYSTEM PERMEASE PROTEIN GLCU"/>
    <property type="match status" value="1"/>
</dbReference>
<dbReference type="SUPFAM" id="SSF161098">
    <property type="entry name" value="MetI-like"/>
    <property type="match status" value="1"/>
</dbReference>
<dbReference type="Pfam" id="PF00528">
    <property type="entry name" value="BPD_transp_1"/>
    <property type="match status" value="1"/>
</dbReference>
<evidence type="ECO:0000256" key="5">
    <source>
        <dbReference type="RuleBase" id="RU363032"/>
    </source>
</evidence>
<accession>A0A975WCC1</accession>
<dbReference type="GO" id="GO:0005886">
    <property type="term" value="C:plasma membrane"/>
    <property type="evidence" value="ECO:0007669"/>
    <property type="project" value="UniProtKB-SubCell"/>
</dbReference>
<feature type="transmembrane region" description="Helical" evidence="5">
    <location>
        <begin position="126"/>
        <end position="146"/>
    </location>
</feature>
<dbReference type="CDD" id="cd06261">
    <property type="entry name" value="TM_PBP2"/>
    <property type="match status" value="1"/>
</dbReference>
<feature type="domain" description="ABC transmembrane type-1" evidence="6">
    <location>
        <begin position="91"/>
        <end position="282"/>
    </location>
</feature>
<dbReference type="InterPro" id="IPR035906">
    <property type="entry name" value="MetI-like_sf"/>
</dbReference>
<protein>
    <submittedName>
        <fullName evidence="7">Glucose/mannose transport system permease protein</fullName>
    </submittedName>
</protein>
<dbReference type="GeneID" id="80819574"/>
<dbReference type="AlphaFoldDB" id="A0A975WCC1"/>
<evidence type="ECO:0000256" key="2">
    <source>
        <dbReference type="ARBA" id="ARBA00022692"/>
    </source>
</evidence>
<feature type="transmembrane region" description="Helical" evidence="5">
    <location>
        <begin position="158"/>
        <end position="181"/>
    </location>
</feature>
<keyword evidence="3 5" id="KW-1133">Transmembrane helix</keyword>
<evidence type="ECO:0000313" key="8">
    <source>
        <dbReference type="Proteomes" id="UP000182932"/>
    </source>
</evidence>